<keyword evidence="5" id="KW-0479">Metal-binding</keyword>
<evidence type="ECO:0000313" key="7">
    <source>
        <dbReference type="Proteomes" id="UP000613740"/>
    </source>
</evidence>
<dbReference type="PROSITE" id="PS01168">
    <property type="entry name" value="RIBOSOMAL_S27E"/>
    <property type="match status" value="1"/>
</dbReference>
<dbReference type="HAMAP" id="MF_00371">
    <property type="entry name" value="Ribosomal_eS27"/>
    <property type="match status" value="1"/>
</dbReference>
<protein>
    <recommendedName>
        <fullName evidence="5">40S ribosomal protein S27</fullName>
    </recommendedName>
</protein>
<dbReference type="OrthoDB" id="1373630at2759"/>
<dbReference type="PANTHER" id="PTHR11594">
    <property type="entry name" value="40S RIBOSOMAL PROTEIN S27"/>
    <property type="match status" value="1"/>
</dbReference>
<dbReference type="InterPro" id="IPR000592">
    <property type="entry name" value="Ribosomal_eS27"/>
</dbReference>
<sequence>MPLQQDIDLLNPPRELEKRLHKRKRLVQSPNSFFMDVKCQGCFTIQTVFSHSQCVIACGSCGAVLAQPTGGKCRLVPGTSFRRKGE</sequence>
<dbReference type="GO" id="GO:0006412">
    <property type="term" value="P:translation"/>
    <property type="evidence" value="ECO:0007669"/>
    <property type="project" value="InterPro"/>
</dbReference>
<evidence type="ECO:0000256" key="3">
    <source>
        <dbReference type="ARBA" id="ARBA00022980"/>
    </source>
</evidence>
<keyword evidence="4 5" id="KW-0687">Ribonucleoprotein</keyword>
<dbReference type="FunFam" id="2.20.25.100:FF:000001">
    <property type="entry name" value="40S ribosomal protein S27"/>
    <property type="match status" value="1"/>
</dbReference>
<dbReference type="GO" id="GO:0005840">
    <property type="term" value="C:ribosome"/>
    <property type="evidence" value="ECO:0007669"/>
    <property type="project" value="UniProtKB-KW"/>
</dbReference>
<dbReference type="GO" id="GO:0003735">
    <property type="term" value="F:structural constituent of ribosome"/>
    <property type="evidence" value="ECO:0007669"/>
    <property type="project" value="InterPro"/>
</dbReference>
<keyword evidence="5" id="KW-0863">Zinc-finger</keyword>
<keyword evidence="3 5" id="KW-0689">Ribosomal protein</keyword>
<dbReference type="GO" id="GO:1990904">
    <property type="term" value="C:ribonucleoprotein complex"/>
    <property type="evidence" value="ECO:0007669"/>
    <property type="project" value="UniProtKB-KW"/>
</dbReference>
<reference evidence="6" key="1">
    <citation type="journal article" date="2020" name="bioRxiv">
        <title>Comparative genomics of Chlamydomonas.</title>
        <authorList>
            <person name="Craig R.J."/>
            <person name="Hasan A.R."/>
            <person name="Ness R.W."/>
            <person name="Keightley P.D."/>
        </authorList>
    </citation>
    <scope>NUCLEOTIDE SEQUENCE</scope>
    <source>
        <strain evidence="6">CCAP 11/173</strain>
    </source>
</reference>
<dbReference type="AlphaFoldDB" id="A0A835TM11"/>
<comment type="cofactor">
    <cofactor evidence="5">
        <name>Zn(2+)</name>
        <dbReference type="ChEBI" id="CHEBI:29105"/>
    </cofactor>
    <text evidence="5">Binds 1 zinc ion per subunit.</text>
</comment>
<comment type="similarity">
    <text evidence="1 5">Belongs to the eukaryotic ribosomal protein eS27 family.</text>
</comment>
<name>A0A835TM11_9CHLO</name>
<evidence type="ECO:0000313" key="6">
    <source>
        <dbReference type="EMBL" id="KAG2441345.1"/>
    </source>
</evidence>
<evidence type="ECO:0000256" key="5">
    <source>
        <dbReference type="RuleBase" id="RU000671"/>
    </source>
</evidence>
<gene>
    <name evidence="6" type="ORF">HYH02_009938</name>
</gene>
<dbReference type="EMBL" id="JAEHOD010000035">
    <property type="protein sequence ID" value="KAG2441345.1"/>
    <property type="molecule type" value="Genomic_DNA"/>
</dbReference>
<dbReference type="SUPFAM" id="SSF57829">
    <property type="entry name" value="Zn-binding ribosomal proteins"/>
    <property type="match status" value="1"/>
</dbReference>
<proteinExistence type="inferred from homology"/>
<dbReference type="Gene3D" id="2.20.25.100">
    <property type="entry name" value="Zn-binding ribosomal proteins"/>
    <property type="match status" value="1"/>
</dbReference>
<dbReference type="Pfam" id="PF01667">
    <property type="entry name" value="Ribosomal_S27e"/>
    <property type="match status" value="1"/>
</dbReference>
<evidence type="ECO:0000256" key="2">
    <source>
        <dbReference type="ARBA" id="ARBA00022833"/>
    </source>
</evidence>
<dbReference type="GO" id="GO:0008270">
    <property type="term" value="F:zinc ion binding"/>
    <property type="evidence" value="ECO:0007669"/>
    <property type="project" value="UniProtKB-KW"/>
</dbReference>
<evidence type="ECO:0000256" key="1">
    <source>
        <dbReference type="ARBA" id="ARBA00010919"/>
    </source>
</evidence>
<organism evidence="6 7">
    <name type="scientific">Chlamydomonas schloesseri</name>
    <dbReference type="NCBI Taxonomy" id="2026947"/>
    <lineage>
        <taxon>Eukaryota</taxon>
        <taxon>Viridiplantae</taxon>
        <taxon>Chlorophyta</taxon>
        <taxon>core chlorophytes</taxon>
        <taxon>Chlorophyceae</taxon>
        <taxon>CS clade</taxon>
        <taxon>Chlamydomonadales</taxon>
        <taxon>Chlamydomonadaceae</taxon>
        <taxon>Chlamydomonas</taxon>
    </lineage>
</organism>
<dbReference type="Proteomes" id="UP000613740">
    <property type="component" value="Unassembled WGS sequence"/>
</dbReference>
<keyword evidence="2 5" id="KW-0862">Zinc</keyword>
<dbReference type="InterPro" id="IPR011332">
    <property type="entry name" value="Ribosomal_zn-bd"/>
</dbReference>
<dbReference type="InterPro" id="IPR023407">
    <property type="entry name" value="Ribosomal_eS27_Zn-bd_dom_sf"/>
</dbReference>
<comment type="caution">
    <text evidence="6">The sequence shown here is derived from an EMBL/GenBank/DDBJ whole genome shotgun (WGS) entry which is preliminary data.</text>
</comment>
<evidence type="ECO:0000256" key="4">
    <source>
        <dbReference type="ARBA" id="ARBA00023274"/>
    </source>
</evidence>
<keyword evidence="7" id="KW-1185">Reference proteome</keyword>
<accession>A0A835TM11</accession>